<evidence type="ECO:0000256" key="4">
    <source>
        <dbReference type="SAM" id="MobiDB-lite"/>
    </source>
</evidence>
<dbReference type="SUPFAM" id="SSF46894">
    <property type="entry name" value="C-terminal effector domain of the bipartite response regulators"/>
    <property type="match status" value="1"/>
</dbReference>
<keyword evidence="1" id="KW-0805">Transcription regulation</keyword>
<dbReference type="Gene3D" id="1.10.10.10">
    <property type="entry name" value="Winged helix-like DNA-binding domain superfamily/Winged helix DNA-binding domain"/>
    <property type="match status" value="1"/>
</dbReference>
<evidence type="ECO:0000256" key="2">
    <source>
        <dbReference type="ARBA" id="ARBA00023125"/>
    </source>
</evidence>
<gene>
    <name evidence="6" type="ORF">GCM10017559_42060</name>
</gene>
<evidence type="ECO:0000259" key="5">
    <source>
        <dbReference type="SMART" id="SM00421"/>
    </source>
</evidence>
<evidence type="ECO:0000256" key="1">
    <source>
        <dbReference type="ARBA" id="ARBA00023015"/>
    </source>
</evidence>
<organism evidence="6 7">
    <name type="scientific">Streptosporangium longisporum</name>
    <dbReference type="NCBI Taxonomy" id="46187"/>
    <lineage>
        <taxon>Bacteria</taxon>
        <taxon>Bacillati</taxon>
        <taxon>Actinomycetota</taxon>
        <taxon>Actinomycetes</taxon>
        <taxon>Streptosporangiales</taxon>
        <taxon>Streptosporangiaceae</taxon>
        <taxon>Streptosporangium</taxon>
    </lineage>
</organism>
<evidence type="ECO:0000313" key="7">
    <source>
        <dbReference type="Proteomes" id="UP001499930"/>
    </source>
</evidence>
<accession>A0ABN3Y1R6</accession>
<dbReference type="CDD" id="cd06170">
    <property type="entry name" value="LuxR_C_like"/>
    <property type="match status" value="1"/>
</dbReference>
<evidence type="ECO:0000313" key="6">
    <source>
        <dbReference type="EMBL" id="GAA3014357.1"/>
    </source>
</evidence>
<dbReference type="InterPro" id="IPR036388">
    <property type="entry name" value="WH-like_DNA-bd_sf"/>
</dbReference>
<dbReference type="PANTHER" id="PTHR43214:SF24">
    <property type="entry name" value="TRANSCRIPTIONAL REGULATORY PROTEIN NARL-RELATED"/>
    <property type="match status" value="1"/>
</dbReference>
<comment type="caution">
    <text evidence="6">The sequence shown here is derived from an EMBL/GenBank/DDBJ whole genome shotgun (WGS) entry which is preliminary data.</text>
</comment>
<keyword evidence="2" id="KW-0238">DNA-binding</keyword>
<dbReference type="InterPro" id="IPR039420">
    <property type="entry name" value="WalR-like"/>
</dbReference>
<evidence type="ECO:0000256" key="3">
    <source>
        <dbReference type="ARBA" id="ARBA00023163"/>
    </source>
</evidence>
<dbReference type="InterPro" id="IPR000792">
    <property type="entry name" value="Tscrpt_reg_LuxR_C"/>
</dbReference>
<dbReference type="EMBL" id="BAAAWD010000011">
    <property type="protein sequence ID" value="GAA3014357.1"/>
    <property type="molecule type" value="Genomic_DNA"/>
</dbReference>
<keyword evidence="7" id="KW-1185">Reference proteome</keyword>
<dbReference type="Pfam" id="PF00196">
    <property type="entry name" value="GerE"/>
    <property type="match status" value="1"/>
</dbReference>
<reference evidence="6 7" key="1">
    <citation type="journal article" date="2019" name="Int. J. Syst. Evol. Microbiol.">
        <title>The Global Catalogue of Microorganisms (GCM) 10K type strain sequencing project: providing services to taxonomists for standard genome sequencing and annotation.</title>
        <authorList>
            <consortium name="The Broad Institute Genomics Platform"/>
            <consortium name="The Broad Institute Genome Sequencing Center for Infectious Disease"/>
            <person name="Wu L."/>
            <person name="Ma J."/>
        </authorList>
    </citation>
    <scope>NUCLEOTIDE SEQUENCE [LARGE SCALE GENOMIC DNA]</scope>
    <source>
        <strain evidence="6 7">JCM 3106</strain>
    </source>
</reference>
<dbReference type="PANTHER" id="PTHR43214">
    <property type="entry name" value="TWO-COMPONENT RESPONSE REGULATOR"/>
    <property type="match status" value="1"/>
</dbReference>
<protein>
    <recommendedName>
        <fullName evidence="5">HTH luxR-type domain-containing protein</fullName>
    </recommendedName>
</protein>
<sequence>MHHAEPNASGDRVITLQELHDIFHRMAESRCREVLAVLSGDTLGRFLSERVGELGADESRSLSVVRAGTAGAEPDSPADRPRVRTLPSLPLSMLVTDRRTALLSLRTPPGEEAGPIVLVTRPGHVSTLLSVFDHLWSSAYTSPPTEGTSPGGRPQGRCRAVLDLLAEGLTDNAVAARLGIAERTVRREVNGLMQAAGATSRFQLALRAQELGWLHRPAGETAPGSGPERGPVSGRVSLFPEHG</sequence>
<dbReference type="InterPro" id="IPR016032">
    <property type="entry name" value="Sig_transdc_resp-reg_C-effctor"/>
</dbReference>
<feature type="region of interest" description="Disordered" evidence="4">
    <location>
        <begin position="58"/>
        <end position="84"/>
    </location>
</feature>
<name>A0ABN3Y1R6_9ACTN</name>
<feature type="domain" description="HTH luxR-type" evidence="5">
    <location>
        <begin position="151"/>
        <end position="208"/>
    </location>
</feature>
<keyword evidence="3" id="KW-0804">Transcription</keyword>
<dbReference type="Proteomes" id="UP001499930">
    <property type="component" value="Unassembled WGS sequence"/>
</dbReference>
<feature type="region of interest" description="Disordered" evidence="4">
    <location>
        <begin position="216"/>
        <end position="243"/>
    </location>
</feature>
<proteinExistence type="predicted"/>
<dbReference type="SMART" id="SM00421">
    <property type="entry name" value="HTH_LUXR"/>
    <property type="match status" value="1"/>
</dbReference>